<dbReference type="SUPFAM" id="SSF49265">
    <property type="entry name" value="Fibronectin type III"/>
    <property type="match status" value="1"/>
</dbReference>
<dbReference type="STRING" id="1341132.A0A3F3PL73"/>
<dbReference type="EMBL" id="KZ852085">
    <property type="protein sequence ID" value="RDH27681.1"/>
    <property type="molecule type" value="Genomic_DNA"/>
</dbReference>
<feature type="domain" description="Fibronectin type-III" evidence="1">
    <location>
        <begin position="130"/>
        <end position="215"/>
    </location>
</feature>
<reference evidence="2 3" key="1">
    <citation type="submission" date="2018-07" db="EMBL/GenBank/DDBJ databases">
        <title>The genomes of Aspergillus section Nigri reveals drivers in fungal speciation.</title>
        <authorList>
            <consortium name="DOE Joint Genome Institute"/>
            <person name="Vesth T.C."/>
            <person name="Nybo J."/>
            <person name="Theobald S."/>
            <person name="Brandl J."/>
            <person name="Frisvad J.C."/>
            <person name="Nielsen K.F."/>
            <person name="Lyhne E.K."/>
            <person name="Kogle M.E."/>
            <person name="Kuo A."/>
            <person name="Riley R."/>
            <person name="Clum A."/>
            <person name="Nolan M."/>
            <person name="Lipzen A."/>
            <person name="Salamov A."/>
            <person name="Henrissat B."/>
            <person name="Wiebenga A."/>
            <person name="De vries R.P."/>
            <person name="Grigoriev I.V."/>
            <person name="Mortensen U.H."/>
            <person name="Andersen M.R."/>
            <person name="Baker S.E."/>
        </authorList>
    </citation>
    <scope>NUCLEOTIDE SEQUENCE [LARGE SCALE GENOMIC DNA]</scope>
    <source>
        <strain evidence="2 3">CBS 139.54b</strain>
    </source>
</reference>
<dbReference type="InterPro" id="IPR003961">
    <property type="entry name" value="FN3_dom"/>
</dbReference>
<dbReference type="Pfam" id="PF12138">
    <property type="entry name" value="Spherulin4"/>
    <property type="match status" value="1"/>
</dbReference>
<dbReference type="GeneID" id="38140859"/>
<dbReference type="InterPro" id="IPR021986">
    <property type="entry name" value="Spherulin4"/>
</dbReference>
<proteinExistence type="predicted"/>
<organism evidence="2 3">
    <name type="scientific">Aspergillus welwitschiae</name>
    <dbReference type="NCBI Taxonomy" id="1341132"/>
    <lineage>
        <taxon>Eukaryota</taxon>
        <taxon>Fungi</taxon>
        <taxon>Dikarya</taxon>
        <taxon>Ascomycota</taxon>
        <taxon>Pezizomycotina</taxon>
        <taxon>Eurotiomycetes</taxon>
        <taxon>Eurotiomycetidae</taxon>
        <taxon>Eurotiales</taxon>
        <taxon>Aspergillaceae</taxon>
        <taxon>Aspergillus</taxon>
        <taxon>Aspergillus subgen. Circumdati</taxon>
    </lineage>
</organism>
<dbReference type="AlphaFoldDB" id="A0A3F3PL73"/>
<dbReference type="RefSeq" id="XP_026620703.1">
    <property type="nucleotide sequence ID" value="XM_026772503.1"/>
</dbReference>
<dbReference type="Gene3D" id="2.60.40.10">
    <property type="entry name" value="Immunoglobulins"/>
    <property type="match status" value="1"/>
</dbReference>
<dbReference type="InterPro" id="IPR013783">
    <property type="entry name" value="Ig-like_fold"/>
</dbReference>
<name>A0A3F3PL73_9EURO</name>
<accession>A0A3F3PL73</accession>
<protein>
    <recommendedName>
        <fullName evidence="1">Fibronectin type-III domain-containing protein</fullName>
    </recommendedName>
</protein>
<dbReference type="Proteomes" id="UP000253729">
    <property type="component" value="Unassembled WGS sequence"/>
</dbReference>
<dbReference type="PANTHER" id="PTHR35040">
    <property type="match status" value="1"/>
</dbReference>
<sequence length="481" mass="52278">MHPAAFTVLNPGATMPQCFKHSADTLMTFENSYDTYMKNYSPSPDWTHSDPLKLWHIIYNVPSDSVGKVAELALERGAGLIHITNDNIPSPYDSLPDDDYMQTIMSALGGDKPAIYNSTAYEKNGQSASAPGSLAVTASDYSFVSLSWGASSRAPYAYSIYQNGKEVARLPGSMTKVTIGNIDHGTSITFTARAIGSGGSASGDSNSVEATTLGLPDNQHVTNVKASSTATKTTVQADIPIPLLSNTACEMPAWPINYNLGHYICIHYMVESKTLFKYTGAELPAGQTNFPCAWSSMGTVPVSRSCYTWTWELPNGSDTIDTNYFVVEAHRPLTNVFHPCPSTWDDATLSSGAYCTGKAPYDCKGETLCSTLNIKWCDKAVNQMTRGPTLYTANAEALELSGNCWANWEQFGCSVKIRGKDENSKGCTITDDEMWEAYQDIRKIGGCRKCDSKHYENGCLVSVEYYHGCDNGDPGVNAIDV</sequence>
<dbReference type="InterPro" id="IPR029167">
    <property type="entry name" value="Mug117"/>
</dbReference>
<evidence type="ECO:0000313" key="3">
    <source>
        <dbReference type="Proteomes" id="UP000253729"/>
    </source>
</evidence>
<evidence type="ECO:0000313" key="2">
    <source>
        <dbReference type="EMBL" id="RDH27681.1"/>
    </source>
</evidence>
<evidence type="ECO:0000259" key="1">
    <source>
        <dbReference type="PROSITE" id="PS50853"/>
    </source>
</evidence>
<dbReference type="InterPro" id="IPR036116">
    <property type="entry name" value="FN3_sf"/>
</dbReference>
<dbReference type="Pfam" id="PF15474">
    <property type="entry name" value="MU117"/>
    <property type="match status" value="1"/>
</dbReference>
<dbReference type="PANTHER" id="PTHR35040:SF7">
    <property type="entry name" value="FIBRONECTIN TYPE-III DOMAIN-CONTAINING PROTEIN-RELATED"/>
    <property type="match status" value="1"/>
</dbReference>
<keyword evidence="3" id="KW-1185">Reference proteome</keyword>
<dbReference type="PROSITE" id="PS50853">
    <property type="entry name" value="FN3"/>
    <property type="match status" value="1"/>
</dbReference>
<gene>
    <name evidence="2" type="ORF">BDQ94DRAFT_175387</name>
</gene>